<evidence type="ECO:0000256" key="2">
    <source>
        <dbReference type="ARBA" id="ARBA00009840"/>
    </source>
</evidence>
<evidence type="ECO:0000313" key="6">
    <source>
        <dbReference type="EMBL" id="OGY11732.1"/>
    </source>
</evidence>
<dbReference type="EMBL" id="MHBZ01000012">
    <property type="protein sequence ID" value="OGY11732.1"/>
    <property type="molecule type" value="Genomic_DNA"/>
</dbReference>
<evidence type="ECO:0000313" key="7">
    <source>
        <dbReference type="Proteomes" id="UP000178319"/>
    </source>
</evidence>
<evidence type="ECO:0000256" key="1">
    <source>
        <dbReference type="ARBA" id="ARBA00003416"/>
    </source>
</evidence>
<dbReference type="PANTHER" id="PTHR30563">
    <property type="entry name" value="DNA RECOMBINATION PROTEIN RMUC"/>
    <property type="match status" value="1"/>
</dbReference>
<evidence type="ECO:0000256" key="3">
    <source>
        <dbReference type="ARBA" id="ARBA00023054"/>
    </source>
</evidence>
<evidence type="ECO:0000256" key="4">
    <source>
        <dbReference type="ARBA" id="ARBA00023172"/>
    </source>
</evidence>
<dbReference type="PANTHER" id="PTHR30563:SF0">
    <property type="entry name" value="DNA RECOMBINATION PROTEIN RMUC"/>
    <property type="match status" value="1"/>
</dbReference>
<gene>
    <name evidence="6" type="ORF">A3D26_02070</name>
</gene>
<feature type="transmembrane region" description="Helical" evidence="5">
    <location>
        <begin position="6"/>
        <end position="23"/>
    </location>
</feature>
<sequence length="339" mass="38337">MSQELLLTLLIIGSGFCGVFWLLNKKLSTPKEDSTTVEWLKSNQEMISQSNKNIADILSQNTRDINERLDRAARVIGDLQKEAGQFSEVSRSMKDLQDFLRSPKLRGNLGEEVLKDLLSQIFPKGAIYLQHQFKSGEKVDVALKTDAGLLPIDSKFPMENFQKMIKEEAEVDRDRARKEFSRDIKKHIDAISKKYILPEEGTVDFAIMYIPSEAVYYEIVNLEEVIEYARTQRVYPVSPTTMYAHLRIILLSFEGKRIEQQARTVLSSIRAIQKDYDKTGDVLGVLGRHVTNSYNTMANLSSVFAQLGHKISSTQVLGKETVEEVSELQAPTVSSPNAN</sequence>
<organism evidence="6 7">
    <name type="scientific">Candidatus Blackburnbacteria bacterium RIFCSPHIGHO2_02_FULL_44_20</name>
    <dbReference type="NCBI Taxonomy" id="1797516"/>
    <lineage>
        <taxon>Bacteria</taxon>
        <taxon>Candidatus Blackburniibacteriota</taxon>
    </lineage>
</organism>
<comment type="caution">
    <text evidence="6">The sequence shown here is derived from an EMBL/GenBank/DDBJ whole genome shotgun (WGS) entry which is preliminary data.</text>
</comment>
<comment type="similarity">
    <text evidence="2">Belongs to the RmuC family.</text>
</comment>
<name>A0A1G1V952_9BACT</name>
<keyword evidence="5" id="KW-1133">Transmembrane helix</keyword>
<dbReference type="InterPro" id="IPR003798">
    <property type="entry name" value="DNA_recombination_RmuC"/>
</dbReference>
<dbReference type="STRING" id="1797516.A3D26_02070"/>
<dbReference type="GO" id="GO:0006310">
    <property type="term" value="P:DNA recombination"/>
    <property type="evidence" value="ECO:0007669"/>
    <property type="project" value="UniProtKB-KW"/>
</dbReference>
<keyword evidence="5" id="KW-0812">Transmembrane</keyword>
<dbReference type="Pfam" id="PF02646">
    <property type="entry name" value="RmuC"/>
    <property type="match status" value="1"/>
</dbReference>
<comment type="function">
    <text evidence="1">Involved in DNA recombination.</text>
</comment>
<dbReference type="AlphaFoldDB" id="A0A1G1V952"/>
<keyword evidence="3" id="KW-0175">Coiled coil</keyword>
<evidence type="ECO:0000256" key="5">
    <source>
        <dbReference type="SAM" id="Phobius"/>
    </source>
</evidence>
<proteinExistence type="inferred from homology"/>
<keyword evidence="4" id="KW-0233">DNA recombination</keyword>
<keyword evidence="5" id="KW-0472">Membrane</keyword>
<accession>A0A1G1V952</accession>
<protein>
    <recommendedName>
        <fullName evidence="8">DNA recombination protein RmuC</fullName>
    </recommendedName>
</protein>
<reference evidence="6 7" key="1">
    <citation type="journal article" date="2016" name="Nat. Commun.">
        <title>Thousands of microbial genomes shed light on interconnected biogeochemical processes in an aquifer system.</title>
        <authorList>
            <person name="Anantharaman K."/>
            <person name="Brown C.T."/>
            <person name="Hug L.A."/>
            <person name="Sharon I."/>
            <person name="Castelle C.J."/>
            <person name="Probst A.J."/>
            <person name="Thomas B.C."/>
            <person name="Singh A."/>
            <person name="Wilkins M.J."/>
            <person name="Karaoz U."/>
            <person name="Brodie E.L."/>
            <person name="Williams K.H."/>
            <person name="Hubbard S.S."/>
            <person name="Banfield J.F."/>
        </authorList>
    </citation>
    <scope>NUCLEOTIDE SEQUENCE [LARGE SCALE GENOMIC DNA]</scope>
</reference>
<evidence type="ECO:0008006" key="8">
    <source>
        <dbReference type="Google" id="ProtNLM"/>
    </source>
</evidence>
<dbReference type="Proteomes" id="UP000178319">
    <property type="component" value="Unassembled WGS sequence"/>
</dbReference>